<dbReference type="AlphaFoldDB" id="A0AB37H7F2"/>
<protein>
    <submittedName>
        <fullName evidence="3">CapA family protein</fullName>
    </submittedName>
</protein>
<evidence type="ECO:0000256" key="1">
    <source>
        <dbReference type="ARBA" id="ARBA00005662"/>
    </source>
</evidence>
<evidence type="ECO:0000313" key="3">
    <source>
        <dbReference type="EMBL" id="QQX24728.1"/>
    </source>
</evidence>
<dbReference type="PANTHER" id="PTHR33393">
    <property type="entry name" value="POLYGLUTAMINE SYNTHESIS ACCESSORY PROTEIN RV0574C-RELATED"/>
    <property type="match status" value="1"/>
</dbReference>
<accession>A0AB37H7F2</accession>
<dbReference type="RefSeq" id="WP_202299704.1">
    <property type="nucleotide sequence ID" value="NZ_CP066701.1"/>
</dbReference>
<evidence type="ECO:0000259" key="2">
    <source>
        <dbReference type="SMART" id="SM00854"/>
    </source>
</evidence>
<organism evidence="3 4">
    <name type="scientific">Heyndrickxia sporothermodurans</name>
    <dbReference type="NCBI Taxonomy" id="46224"/>
    <lineage>
        <taxon>Bacteria</taxon>
        <taxon>Bacillati</taxon>
        <taxon>Bacillota</taxon>
        <taxon>Bacilli</taxon>
        <taxon>Bacillales</taxon>
        <taxon>Bacillaceae</taxon>
        <taxon>Heyndrickxia</taxon>
    </lineage>
</organism>
<dbReference type="SMART" id="SM00854">
    <property type="entry name" value="PGA_cap"/>
    <property type="match status" value="1"/>
</dbReference>
<dbReference type="InterPro" id="IPR052169">
    <property type="entry name" value="CW_Biosynth-Accessory"/>
</dbReference>
<dbReference type="EMBL" id="CP066701">
    <property type="protein sequence ID" value="QQX24728.1"/>
    <property type="molecule type" value="Genomic_DNA"/>
</dbReference>
<dbReference type="SUPFAM" id="SSF56300">
    <property type="entry name" value="Metallo-dependent phosphatases"/>
    <property type="match status" value="1"/>
</dbReference>
<reference evidence="3 4" key="1">
    <citation type="submission" date="2020-12" db="EMBL/GenBank/DDBJ databases">
        <title>Taxonomic evaluation of the Bacillus sporothermodurans group of bacteria based on whole genome sequences.</title>
        <authorList>
            <person name="Fiedler G."/>
            <person name="Herbstmann A.-D."/>
            <person name="Doll E."/>
            <person name="Wenning M."/>
            <person name="Brinks E."/>
            <person name="Kabisch J."/>
            <person name="Breitenwieser F."/>
            <person name="Lappann M."/>
            <person name="Boehnlein C."/>
            <person name="Franz C."/>
        </authorList>
    </citation>
    <scope>NUCLEOTIDE SEQUENCE [LARGE SCALE GENOMIC DNA]</scope>
    <source>
        <strain evidence="3 4">DSM 10599</strain>
    </source>
</reference>
<dbReference type="Gene3D" id="3.60.21.10">
    <property type="match status" value="1"/>
</dbReference>
<evidence type="ECO:0000313" key="4">
    <source>
        <dbReference type="Proteomes" id="UP000595512"/>
    </source>
</evidence>
<dbReference type="InterPro" id="IPR029052">
    <property type="entry name" value="Metallo-depent_PP-like"/>
</dbReference>
<dbReference type="InterPro" id="IPR019079">
    <property type="entry name" value="Capsule_synth_CapA"/>
</dbReference>
<sequence length="180" mass="20161">MSILALSWIQYNQWKHSFSKRIHFSLPHASRTSGMAPKDFQYSAVIGGIGDILIHDWVYKDAKTEKGYNFKPMFQPVKSILQKPDFLIANQESIPGGETLVLSTYPSFKIADAIIDAGVDFVSTANNHALDKGEAGIKNSISYYDKKNLPYVGTFKNEQDQNTLRIQNVNGIKIAILAYT</sequence>
<dbReference type="Pfam" id="PF09587">
    <property type="entry name" value="PGA_cap"/>
    <property type="match status" value="1"/>
</dbReference>
<dbReference type="PANTHER" id="PTHR33393:SF12">
    <property type="entry name" value="CAPSULE BIOSYNTHESIS PROTEIN CAPA"/>
    <property type="match status" value="1"/>
</dbReference>
<dbReference type="KEGG" id="hspo:JGZ69_18505"/>
<gene>
    <name evidence="3" type="ORF">JGZ69_18505</name>
</gene>
<dbReference type="Proteomes" id="UP000595512">
    <property type="component" value="Chromosome"/>
</dbReference>
<proteinExistence type="inferred from homology"/>
<comment type="similarity">
    <text evidence="1">Belongs to the CapA family.</text>
</comment>
<feature type="domain" description="Capsule synthesis protein CapA" evidence="2">
    <location>
        <begin position="45"/>
        <end position="180"/>
    </location>
</feature>
<name>A0AB37H7F2_9BACI</name>